<accession>A0A0F6QYM6</accession>
<dbReference type="AlphaFoldDB" id="A0A0F6QYM6"/>
<dbReference type="HOGENOM" id="CLU_287111_0_0_11"/>
<gene>
    <name evidence="2" type="ORF">UL81_06835</name>
</gene>
<organism evidence="2 3">
    <name type="scientific">Corynebacterium camporealensis</name>
    <dbReference type="NCBI Taxonomy" id="161896"/>
    <lineage>
        <taxon>Bacteria</taxon>
        <taxon>Bacillati</taxon>
        <taxon>Actinomycetota</taxon>
        <taxon>Actinomycetes</taxon>
        <taxon>Mycobacteriales</taxon>
        <taxon>Corynebacteriaceae</taxon>
        <taxon>Corynebacterium</taxon>
    </lineage>
</organism>
<sequence length="1074" mass="119771">MVWGVFCSFHPYQEAFHLSAFSCDFDLDIVAAAQRHPLLSDRLRTAEQALDGTNPQGLSVEQLDWISTELGRALQSDFLENSAQELLLQYPLLTQAAAANAATQVEEDFVATLASQLGVDESFHTDLQELVDKQGYPTDPAPREAVETDPDAPSLLLDPVSGKLLLSLPYGETTWLVDAGFDTFRVTTSTHTDAPHQRPTRISIVRPTAKITATNTETGKKYRLPVIDRDFPVMFFGPDLRPLANPQRLTQDSVFVLAPTRTKFCNGAPADEAHIQAADELRFTSWDEWSLFEFRDLAASEMTSLTLQLSNPDKLTTRQVRVSTKEDRHARLPEWLDAEGQIPDVAGADGEPIFEVSPQLRLPVDGSAEWLVELYYVSPDGERELVEQLLELEEFAGSPLALFNDVYEDAWVGHYHIDVLRNDVLMERRSFNLAEGFHLRVTYNGANFRHPDQKADENAYTKAYYTLRREPEKFIEVPFERTQSVARTADSESFRITNAVDYSLDVVVLPKALRYSLDLRGEQPDWDTQPAAIAQDMLSKNGELKVHFPVPIAGTAALLLTHEVSHKVKVLPLKRRRYGEVFTLPNSVIRKAFPDAHANLVLSAAWHPANEEDTFAEYGADYASRLEFEKAYEAHASGDIQLATLLRLNEAVSEATGNIVGDRLRLSGIKGAKELSGFLWPLTWPDTAAWPVLFDASGSAELPSELAGAGPLLVDVLETQPGYHAKAPGRPTAHAFVVTQDGHFEAPDSDLGWKLSAANKRSTISKEAQPTLWRHLYALRHLDLSALRELSPAIRKTIDADPRHMLEALGRSNVRAGDQPALAVAHGLVNYDFHANGPREVDFRAVPWIRVVEQLNDLVDKRLQTDAELADATDFIGRAGAADLIEILQDRDQPATPATQQIMKDVVTAAKDNALNRAIETLHDIDASRGVADEAALRHGWAEILRRRKKFEDIAGFAAFRDEMFKQEANVIGDRLRMHLQLLRRFGMTYGQRQKNRWAWVPYLTAMAAHISRAAAAELKGAKSYYIPLQSQHLDTWAAVAQLAPSLTTYEIVREEARQLIRANGAVDACVFDN</sequence>
<dbReference type="PATRIC" id="fig|161896.4.peg.1335"/>
<dbReference type="KEGG" id="ccj:UL81_06835"/>
<evidence type="ECO:0000313" key="3">
    <source>
        <dbReference type="Proteomes" id="UP000033566"/>
    </source>
</evidence>
<dbReference type="Proteomes" id="UP000033566">
    <property type="component" value="Chromosome"/>
</dbReference>
<reference evidence="2 3" key="1">
    <citation type="journal article" date="2015" name="Genome Announc.">
        <title>Complete Genome Sequence of Corynebacterium camporealensis DSM 44610, Isolated from the Milk of a Manchega Sheep with Subclinical Mastitis.</title>
        <authorList>
            <person name="Ruckert C."/>
            <person name="Albersmeier A."/>
            <person name="Winkler A."/>
            <person name="Tauch A."/>
        </authorList>
    </citation>
    <scope>NUCLEOTIDE SEQUENCE [LARGE SCALE GENOMIC DNA]</scope>
    <source>
        <strain evidence="2 3">DSM 44610</strain>
    </source>
</reference>
<dbReference type="EMBL" id="CP011311">
    <property type="protein sequence ID" value="AKE39323.1"/>
    <property type="molecule type" value="Genomic_DNA"/>
</dbReference>
<keyword evidence="3" id="KW-1185">Reference proteome</keyword>
<name>A0A0F6QYM6_9CORY</name>
<protein>
    <submittedName>
        <fullName evidence="2">Uncharacterized protein</fullName>
    </submittedName>
</protein>
<evidence type="ECO:0000313" key="2">
    <source>
        <dbReference type="EMBL" id="AKE39323.1"/>
    </source>
</evidence>
<proteinExistence type="predicted"/>
<evidence type="ECO:0000256" key="1">
    <source>
        <dbReference type="SAM" id="MobiDB-lite"/>
    </source>
</evidence>
<feature type="region of interest" description="Disordered" evidence="1">
    <location>
        <begin position="133"/>
        <end position="152"/>
    </location>
</feature>